<gene>
    <name evidence="1" type="ORF">C4D60_Mb01t08310</name>
</gene>
<organism evidence="1 2">
    <name type="scientific">Musa balbisiana</name>
    <name type="common">Banana</name>
    <dbReference type="NCBI Taxonomy" id="52838"/>
    <lineage>
        <taxon>Eukaryota</taxon>
        <taxon>Viridiplantae</taxon>
        <taxon>Streptophyta</taxon>
        <taxon>Embryophyta</taxon>
        <taxon>Tracheophyta</taxon>
        <taxon>Spermatophyta</taxon>
        <taxon>Magnoliopsida</taxon>
        <taxon>Liliopsida</taxon>
        <taxon>Zingiberales</taxon>
        <taxon>Musaceae</taxon>
        <taxon>Musa</taxon>
    </lineage>
</organism>
<comment type="caution">
    <text evidence="1">The sequence shown here is derived from an EMBL/GenBank/DDBJ whole genome shotgun (WGS) entry which is preliminary data.</text>
</comment>
<reference evidence="1 2" key="1">
    <citation type="journal article" date="2019" name="Nat. Plants">
        <title>Genome sequencing of Musa balbisiana reveals subgenome evolution and function divergence in polyploid bananas.</title>
        <authorList>
            <person name="Yao X."/>
        </authorList>
    </citation>
    <scope>NUCLEOTIDE SEQUENCE [LARGE SCALE GENOMIC DNA]</scope>
    <source>
        <strain evidence="2">cv. DH-PKW</strain>
        <tissue evidence="1">Leaves</tissue>
    </source>
</reference>
<accession>A0A4S8JM27</accession>
<dbReference type="Proteomes" id="UP000317650">
    <property type="component" value="Chromosome 1"/>
</dbReference>
<evidence type="ECO:0000313" key="2">
    <source>
        <dbReference type="Proteomes" id="UP000317650"/>
    </source>
</evidence>
<keyword evidence="2" id="KW-1185">Reference proteome</keyword>
<dbReference type="AlphaFoldDB" id="A0A4S8JM27"/>
<dbReference type="EMBL" id="PYDT01000004">
    <property type="protein sequence ID" value="THU62739.1"/>
    <property type="molecule type" value="Genomic_DNA"/>
</dbReference>
<sequence length="78" mass="9025">MPPASPPVARRSRSLSRCRCHRSPLLPRFSVSRLILISLRSGERLGKRLAPRTDAGEEVILNTLWQRYENAIDKRTKW</sequence>
<name>A0A4S8JM27_MUSBA</name>
<protein>
    <submittedName>
        <fullName evidence="1">Uncharacterized protein</fullName>
    </submittedName>
</protein>
<proteinExistence type="predicted"/>
<evidence type="ECO:0000313" key="1">
    <source>
        <dbReference type="EMBL" id="THU62739.1"/>
    </source>
</evidence>